<name>A0AAE1NW82_9EUCA</name>
<accession>A0AAE1NW82</accession>
<proteinExistence type="predicted"/>
<gene>
    <name evidence="1" type="ORF">Pmani_031314</name>
</gene>
<organism evidence="1 2">
    <name type="scientific">Petrolisthes manimaculis</name>
    <dbReference type="NCBI Taxonomy" id="1843537"/>
    <lineage>
        <taxon>Eukaryota</taxon>
        <taxon>Metazoa</taxon>
        <taxon>Ecdysozoa</taxon>
        <taxon>Arthropoda</taxon>
        <taxon>Crustacea</taxon>
        <taxon>Multicrustacea</taxon>
        <taxon>Malacostraca</taxon>
        <taxon>Eumalacostraca</taxon>
        <taxon>Eucarida</taxon>
        <taxon>Decapoda</taxon>
        <taxon>Pleocyemata</taxon>
        <taxon>Anomura</taxon>
        <taxon>Galatheoidea</taxon>
        <taxon>Porcellanidae</taxon>
        <taxon>Petrolisthes</taxon>
    </lineage>
</organism>
<protein>
    <submittedName>
        <fullName evidence="1">Uncharacterized protein</fullName>
    </submittedName>
</protein>
<comment type="caution">
    <text evidence="1">The sequence shown here is derived from an EMBL/GenBank/DDBJ whole genome shotgun (WGS) entry which is preliminary data.</text>
</comment>
<sequence length="73" mass="7987">VCGGGKDGGWIEGRMVDGLRDVEGRMVDGLRDEEGRMVDGLRDVEEGRMVDGLRDVEEDGGWIEGCGGGWWMD</sequence>
<keyword evidence="2" id="KW-1185">Reference proteome</keyword>
<dbReference type="Proteomes" id="UP001292094">
    <property type="component" value="Unassembled WGS sequence"/>
</dbReference>
<evidence type="ECO:0000313" key="2">
    <source>
        <dbReference type="Proteomes" id="UP001292094"/>
    </source>
</evidence>
<feature type="non-terminal residue" evidence="1">
    <location>
        <position position="1"/>
    </location>
</feature>
<evidence type="ECO:0000313" key="1">
    <source>
        <dbReference type="EMBL" id="KAK4296170.1"/>
    </source>
</evidence>
<dbReference type="EMBL" id="JAWZYT010003912">
    <property type="protein sequence ID" value="KAK4296170.1"/>
    <property type="molecule type" value="Genomic_DNA"/>
</dbReference>
<reference evidence="1" key="1">
    <citation type="submission" date="2023-11" db="EMBL/GenBank/DDBJ databases">
        <title>Genome assemblies of two species of porcelain crab, Petrolisthes cinctipes and Petrolisthes manimaculis (Anomura: Porcellanidae).</title>
        <authorList>
            <person name="Angst P."/>
        </authorList>
    </citation>
    <scope>NUCLEOTIDE SEQUENCE</scope>
    <source>
        <strain evidence="1">PB745_02</strain>
        <tissue evidence="1">Gill</tissue>
    </source>
</reference>
<dbReference type="AlphaFoldDB" id="A0AAE1NW82"/>